<keyword evidence="3" id="KW-1185">Reference proteome</keyword>
<dbReference type="Gene3D" id="1.10.340.70">
    <property type="match status" value="1"/>
</dbReference>
<dbReference type="Pfam" id="PF17921">
    <property type="entry name" value="Integrase_H2C2"/>
    <property type="match status" value="1"/>
</dbReference>
<name>A0AAV4ML61_9ARAC</name>
<dbReference type="InterPro" id="IPR041588">
    <property type="entry name" value="Integrase_H2C2"/>
</dbReference>
<reference evidence="2 3" key="1">
    <citation type="submission" date="2021-06" db="EMBL/GenBank/DDBJ databases">
        <title>Caerostris darwini draft genome.</title>
        <authorList>
            <person name="Kono N."/>
            <person name="Arakawa K."/>
        </authorList>
    </citation>
    <scope>NUCLEOTIDE SEQUENCE [LARGE SCALE GENOMIC DNA]</scope>
</reference>
<dbReference type="AlphaFoldDB" id="A0AAV4ML61"/>
<feature type="domain" description="Integrase zinc-binding" evidence="1">
    <location>
        <begin position="25"/>
        <end position="76"/>
    </location>
</feature>
<evidence type="ECO:0000313" key="2">
    <source>
        <dbReference type="EMBL" id="GIX73007.1"/>
    </source>
</evidence>
<keyword evidence="2" id="KW-0548">Nucleotidyltransferase</keyword>
<dbReference type="GO" id="GO:0003964">
    <property type="term" value="F:RNA-directed DNA polymerase activity"/>
    <property type="evidence" value="ECO:0007669"/>
    <property type="project" value="UniProtKB-KW"/>
</dbReference>
<protein>
    <submittedName>
        <fullName evidence="2">Reverse transcriptase</fullName>
    </submittedName>
</protein>
<sequence>MGDQAIERYCDVVSNRIRTFVSEVDRKKVLSSLHSISDPGIKATVKLMEERNVWPGIKADARTWAQQCLACQRWKVTRHTQSKLGAFIPSNARFEHVHIDIADPCLLQKVFAIVLYVSTVFPSDQRPIHWWIYQQVPFHRLSILDGFPGSVLHFKLQQIRAPSSKPHYLKP</sequence>
<dbReference type="EMBL" id="BPLQ01000573">
    <property type="protein sequence ID" value="GIX73007.1"/>
    <property type="molecule type" value="Genomic_DNA"/>
</dbReference>
<evidence type="ECO:0000313" key="3">
    <source>
        <dbReference type="Proteomes" id="UP001054837"/>
    </source>
</evidence>
<accession>A0AAV4ML61</accession>
<gene>
    <name evidence="2" type="ORF">CDAR_39941</name>
</gene>
<organism evidence="2 3">
    <name type="scientific">Caerostris darwini</name>
    <dbReference type="NCBI Taxonomy" id="1538125"/>
    <lineage>
        <taxon>Eukaryota</taxon>
        <taxon>Metazoa</taxon>
        <taxon>Ecdysozoa</taxon>
        <taxon>Arthropoda</taxon>
        <taxon>Chelicerata</taxon>
        <taxon>Arachnida</taxon>
        <taxon>Araneae</taxon>
        <taxon>Araneomorphae</taxon>
        <taxon>Entelegynae</taxon>
        <taxon>Araneoidea</taxon>
        <taxon>Araneidae</taxon>
        <taxon>Caerostris</taxon>
    </lineage>
</organism>
<comment type="caution">
    <text evidence="2">The sequence shown here is derived from an EMBL/GenBank/DDBJ whole genome shotgun (WGS) entry which is preliminary data.</text>
</comment>
<proteinExistence type="predicted"/>
<keyword evidence="2" id="KW-0695">RNA-directed DNA polymerase</keyword>
<keyword evidence="2" id="KW-0808">Transferase</keyword>
<evidence type="ECO:0000259" key="1">
    <source>
        <dbReference type="Pfam" id="PF17921"/>
    </source>
</evidence>
<dbReference type="Proteomes" id="UP001054837">
    <property type="component" value="Unassembled WGS sequence"/>
</dbReference>